<keyword evidence="5 8" id="KW-0560">Oxidoreductase</keyword>
<dbReference type="Pfam" id="PF08240">
    <property type="entry name" value="ADH_N"/>
    <property type="match status" value="1"/>
</dbReference>
<dbReference type="RefSeq" id="WP_144905909.1">
    <property type="nucleotide sequence ID" value="NZ_JACHOA010000006.1"/>
</dbReference>
<evidence type="ECO:0000256" key="2">
    <source>
        <dbReference type="ARBA" id="ARBA00008072"/>
    </source>
</evidence>
<evidence type="ECO:0000256" key="1">
    <source>
        <dbReference type="ARBA" id="ARBA00001947"/>
    </source>
</evidence>
<dbReference type="SMART" id="SM00829">
    <property type="entry name" value="PKS_ER"/>
    <property type="match status" value="1"/>
</dbReference>
<reference evidence="8 9" key="1">
    <citation type="submission" date="2020-08" db="EMBL/GenBank/DDBJ databases">
        <title>Genomic Encyclopedia of Type Strains, Phase IV (KMG-IV): sequencing the most valuable type-strain genomes for metagenomic binning, comparative biology and taxonomic classification.</title>
        <authorList>
            <person name="Goeker M."/>
        </authorList>
    </citation>
    <scope>NUCLEOTIDE SEQUENCE [LARGE SCALE GENOMIC DNA]</scope>
    <source>
        <strain evidence="8 9">DSM 17507</strain>
    </source>
</reference>
<organism evidence="8 9">
    <name type="scientific">Novosphingobium taihuense</name>
    <dbReference type="NCBI Taxonomy" id="260085"/>
    <lineage>
        <taxon>Bacteria</taxon>
        <taxon>Pseudomonadati</taxon>
        <taxon>Pseudomonadota</taxon>
        <taxon>Alphaproteobacteria</taxon>
        <taxon>Sphingomonadales</taxon>
        <taxon>Sphingomonadaceae</taxon>
        <taxon>Novosphingobium</taxon>
    </lineage>
</organism>
<evidence type="ECO:0000256" key="4">
    <source>
        <dbReference type="ARBA" id="ARBA00022833"/>
    </source>
</evidence>
<evidence type="ECO:0000313" key="9">
    <source>
        <dbReference type="Proteomes" id="UP000538566"/>
    </source>
</evidence>
<dbReference type="EC" id="1.1.1.90" evidence="8"/>
<sequence>MTTAATAAILRTAGAAPQLEPVTIEAPRPDEVLVEIRGVGVCHTDMVMRDGHLPVPLPVVLGHEGSGVVMAVGSDVTDLDVGDHVVLSFMSCSHCSSCDEHAPAYCHSWVPLNFFGARGDGSTALTDAEGGAVHSHVFGQSSFATHAVVNRRNAVKVDKDLPIELLGPLGCGIQTGAGAVLNACRVRAGSSVAVIGVGAVGLSAIMAAGIAGATTIAAIDINFARLDLAIELGATHALRSGDDFVALAAQAGCPAGFDYVIDTTGIAQLVNAAILALAPRGEIALVGAYAPGTEVRADTTHVMSAGRVIRGVVEGSADPQSFIPELIAHHREGRFPFDRLVEWFAFENIEEAIEAGESGRVVKPIIRF</sequence>
<keyword evidence="3 6" id="KW-0479">Metal-binding</keyword>
<gene>
    <name evidence="8" type="ORF">GGR37_003291</name>
</gene>
<dbReference type="Proteomes" id="UP000538566">
    <property type="component" value="Unassembled WGS sequence"/>
</dbReference>
<protein>
    <submittedName>
        <fullName evidence="8">Aryl-alcohol dehydrogenase</fullName>
        <ecNumber evidence="8">1.1.1.90</ecNumber>
    </submittedName>
</protein>
<dbReference type="OrthoDB" id="9770544at2"/>
<dbReference type="Gene3D" id="3.90.180.10">
    <property type="entry name" value="Medium-chain alcohol dehydrogenases, catalytic domain"/>
    <property type="match status" value="1"/>
</dbReference>
<evidence type="ECO:0000256" key="3">
    <source>
        <dbReference type="ARBA" id="ARBA00022723"/>
    </source>
</evidence>
<evidence type="ECO:0000313" key="8">
    <source>
        <dbReference type="EMBL" id="MBB4615001.1"/>
    </source>
</evidence>
<dbReference type="Pfam" id="PF00107">
    <property type="entry name" value="ADH_zinc_N"/>
    <property type="match status" value="1"/>
</dbReference>
<dbReference type="PANTHER" id="PTHR43350">
    <property type="entry name" value="NAD-DEPENDENT ALCOHOL DEHYDROGENASE"/>
    <property type="match status" value="1"/>
</dbReference>
<comment type="cofactor">
    <cofactor evidence="1 6">
        <name>Zn(2+)</name>
        <dbReference type="ChEBI" id="CHEBI:29105"/>
    </cofactor>
</comment>
<dbReference type="GO" id="GO:0008270">
    <property type="term" value="F:zinc ion binding"/>
    <property type="evidence" value="ECO:0007669"/>
    <property type="project" value="InterPro"/>
</dbReference>
<proteinExistence type="inferred from homology"/>
<comment type="caution">
    <text evidence="8">The sequence shown here is derived from an EMBL/GenBank/DDBJ whole genome shotgun (WGS) entry which is preliminary data.</text>
</comment>
<evidence type="ECO:0000256" key="6">
    <source>
        <dbReference type="RuleBase" id="RU361277"/>
    </source>
</evidence>
<dbReference type="InterPro" id="IPR011032">
    <property type="entry name" value="GroES-like_sf"/>
</dbReference>
<feature type="domain" description="Enoyl reductase (ER)" evidence="7">
    <location>
        <begin position="14"/>
        <end position="366"/>
    </location>
</feature>
<dbReference type="InterPro" id="IPR020843">
    <property type="entry name" value="ER"/>
</dbReference>
<dbReference type="InterPro" id="IPR036291">
    <property type="entry name" value="NAD(P)-bd_dom_sf"/>
</dbReference>
<dbReference type="AlphaFoldDB" id="A0A7W7EVF1"/>
<dbReference type="EMBL" id="JACHOA010000006">
    <property type="protein sequence ID" value="MBB4615001.1"/>
    <property type="molecule type" value="Genomic_DNA"/>
</dbReference>
<dbReference type="PANTHER" id="PTHR43350:SF2">
    <property type="entry name" value="GROES-LIKE ZINC-BINDING ALCOHOL DEHYDROGENASE FAMILY PROTEIN"/>
    <property type="match status" value="1"/>
</dbReference>
<keyword evidence="9" id="KW-1185">Reference proteome</keyword>
<name>A0A7W7EVF1_9SPHN</name>
<dbReference type="Gene3D" id="3.40.50.720">
    <property type="entry name" value="NAD(P)-binding Rossmann-like Domain"/>
    <property type="match status" value="1"/>
</dbReference>
<comment type="similarity">
    <text evidence="2 6">Belongs to the zinc-containing alcohol dehydrogenase family.</text>
</comment>
<evidence type="ECO:0000256" key="5">
    <source>
        <dbReference type="ARBA" id="ARBA00023002"/>
    </source>
</evidence>
<dbReference type="CDD" id="cd08278">
    <property type="entry name" value="benzyl_alcohol_DH"/>
    <property type="match status" value="1"/>
</dbReference>
<dbReference type="InterPro" id="IPR013154">
    <property type="entry name" value="ADH-like_N"/>
</dbReference>
<dbReference type="GO" id="GO:0018456">
    <property type="term" value="F:aryl-alcohol dehydrogenase (NAD+) activity"/>
    <property type="evidence" value="ECO:0007669"/>
    <property type="project" value="UniProtKB-EC"/>
</dbReference>
<accession>A0A7W7EVF1</accession>
<dbReference type="InterPro" id="IPR002328">
    <property type="entry name" value="ADH_Zn_CS"/>
</dbReference>
<keyword evidence="4 6" id="KW-0862">Zinc</keyword>
<dbReference type="PROSITE" id="PS00059">
    <property type="entry name" value="ADH_ZINC"/>
    <property type="match status" value="1"/>
</dbReference>
<evidence type="ECO:0000259" key="7">
    <source>
        <dbReference type="SMART" id="SM00829"/>
    </source>
</evidence>
<dbReference type="InterPro" id="IPR013149">
    <property type="entry name" value="ADH-like_C"/>
</dbReference>
<dbReference type="SUPFAM" id="SSF51735">
    <property type="entry name" value="NAD(P)-binding Rossmann-fold domains"/>
    <property type="match status" value="1"/>
</dbReference>
<dbReference type="SUPFAM" id="SSF50129">
    <property type="entry name" value="GroES-like"/>
    <property type="match status" value="1"/>
</dbReference>